<feature type="compositionally biased region" description="Basic and acidic residues" evidence="14">
    <location>
        <begin position="581"/>
        <end position="592"/>
    </location>
</feature>
<feature type="transmembrane region" description="Helical" evidence="15">
    <location>
        <begin position="41"/>
        <end position="62"/>
    </location>
</feature>
<feature type="region of interest" description="Disordered" evidence="14">
    <location>
        <begin position="581"/>
        <end position="610"/>
    </location>
</feature>
<feature type="transmembrane region" description="Helical" evidence="15">
    <location>
        <begin position="122"/>
        <end position="142"/>
    </location>
</feature>
<protein>
    <recommendedName>
        <fullName evidence="3">histidine kinase</fullName>
        <ecNumber evidence="3">2.7.13.3</ecNumber>
    </recommendedName>
</protein>
<evidence type="ECO:0000256" key="3">
    <source>
        <dbReference type="ARBA" id="ARBA00012438"/>
    </source>
</evidence>
<evidence type="ECO:0000256" key="12">
    <source>
        <dbReference type="ARBA" id="ARBA00023012"/>
    </source>
</evidence>
<evidence type="ECO:0000256" key="4">
    <source>
        <dbReference type="ARBA" id="ARBA00022475"/>
    </source>
</evidence>
<evidence type="ECO:0000256" key="9">
    <source>
        <dbReference type="ARBA" id="ARBA00022777"/>
    </source>
</evidence>
<keyword evidence="9" id="KW-0418">Kinase</keyword>
<dbReference type="PANTHER" id="PTHR34220:SF7">
    <property type="entry name" value="SENSOR HISTIDINE KINASE YPDA"/>
    <property type="match status" value="1"/>
</dbReference>
<dbReference type="SMART" id="SM00387">
    <property type="entry name" value="HATPase_c"/>
    <property type="match status" value="1"/>
</dbReference>
<keyword evidence="7 15" id="KW-0812">Transmembrane</keyword>
<evidence type="ECO:0000256" key="2">
    <source>
        <dbReference type="ARBA" id="ARBA00004651"/>
    </source>
</evidence>
<dbReference type="PROSITE" id="PS50109">
    <property type="entry name" value="HIS_KIN"/>
    <property type="match status" value="1"/>
</dbReference>
<dbReference type="InterPro" id="IPR036890">
    <property type="entry name" value="HATPase_C_sf"/>
</dbReference>
<evidence type="ECO:0000256" key="14">
    <source>
        <dbReference type="SAM" id="MobiDB-lite"/>
    </source>
</evidence>
<feature type="domain" description="Histidine kinase" evidence="16">
    <location>
        <begin position="476"/>
        <end position="579"/>
    </location>
</feature>
<dbReference type="Gene3D" id="3.30.565.10">
    <property type="entry name" value="Histidine kinase-like ATPase, C-terminal domain"/>
    <property type="match status" value="1"/>
</dbReference>
<dbReference type="GO" id="GO:0005886">
    <property type="term" value="C:plasma membrane"/>
    <property type="evidence" value="ECO:0007669"/>
    <property type="project" value="UniProtKB-SubCell"/>
</dbReference>
<keyword evidence="11 15" id="KW-1133">Transmembrane helix</keyword>
<keyword evidence="6" id="KW-0808">Transferase</keyword>
<organism evidence="17 18">
    <name type="scientific">Effusibacillus dendaii</name>
    <dbReference type="NCBI Taxonomy" id="2743772"/>
    <lineage>
        <taxon>Bacteria</taxon>
        <taxon>Bacillati</taxon>
        <taxon>Bacillota</taxon>
        <taxon>Bacilli</taxon>
        <taxon>Bacillales</taxon>
        <taxon>Alicyclobacillaceae</taxon>
        <taxon>Effusibacillus</taxon>
    </lineage>
</organism>
<dbReference type="Gene3D" id="3.30.450.40">
    <property type="match status" value="1"/>
</dbReference>
<dbReference type="PANTHER" id="PTHR34220">
    <property type="entry name" value="SENSOR HISTIDINE KINASE YPDA"/>
    <property type="match status" value="1"/>
</dbReference>
<dbReference type="InterPro" id="IPR010559">
    <property type="entry name" value="Sig_transdc_His_kin_internal"/>
</dbReference>
<comment type="catalytic activity">
    <reaction evidence="1">
        <text>ATP + protein L-histidine = ADP + protein N-phospho-L-histidine.</text>
        <dbReference type="EC" id="2.7.13.3"/>
    </reaction>
</comment>
<evidence type="ECO:0000256" key="6">
    <source>
        <dbReference type="ARBA" id="ARBA00022679"/>
    </source>
</evidence>
<dbReference type="GO" id="GO:0005524">
    <property type="term" value="F:ATP binding"/>
    <property type="evidence" value="ECO:0007669"/>
    <property type="project" value="UniProtKB-KW"/>
</dbReference>
<proteinExistence type="predicted"/>
<evidence type="ECO:0000256" key="8">
    <source>
        <dbReference type="ARBA" id="ARBA00022741"/>
    </source>
</evidence>
<dbReference type="InterPro" id="IPR029016">
    <property type="entry name" value="GAF-like_dom_sf"/>
</dbReference>
<evidence type="ECO:0000256" key="7">
    <source>
        <dbReference type="ARBA" id="ARBA00022692"/>
    </source>
</evidence>
<dbReference type="Pfam" id="PF07694">
    <property type="entry name" value="5TM-5TMR_LYT"/>
    <property type="match status" value="1"/>
</dbReference>
<dbReference type="InterPro" id="IPR005467">
    <property type="entry name" value="His_kinase_dom"/>
</dbReference>
<dbReference type="Proteomes" id="UP000593802">
    <property type="component" value="Chromosome"/>
</dbReference>
<feature type="transmembrane region" description="Helical" evidence="15">
    <location>
        <begin position="184"/>
        <end position="208"/>
    </location>
</feature>
<dbReference type="InterPro" id="IPR050640">
    <property type="entry name" value="Bact_2-comp_sensor_kinase"/>
</dbReference>
<keyword evidence="18" id="KW-1185">Reference proteome</keyword>
<dbReference type="RefSeq" id="WP_200757061.1">
    <property type="nucleotide sequence ID" value="NZ_AP023366.1"/>
</dbReference>
<keyword evidence="12" id="KW-0902">Two-component regulatory system</keyword>
<evidence type="ECO:0000256" key="15">
    <source>
        <dbReference type="SAM" id="Phobius"/>
    </source>
</evidence>
<feature type="transmembrane region" description="Helical" evidence="15">
    <location>
        <begin position="82"/>
        <end position="115"/>
    </location>
</feature>
<reference evidence="17 18" key="1">
    <citation type="submission" date="2020-08" db="EMBL/GenBank/DDBJ databases">
        <title>Complete Genome Sequence of Effusibacillus dendaii Strain skT53, Isolated from Farmland soil.</title>
        <authorList>
            <person name="Konishi T."/>
            <person name="Kawasaki H."/>
        </authorList>
    </citation>
    <scope>NUCLEOTIDE SEQUENCE [LARGE SCALE GENOMIC DNA]</scope>
    <source>
        <strain evidence="18">skT53</strain>
    </source>
</reference>
<evidence type="ECO:0000313" key="18">
    <source>
        <dbReference type="Proteomes" id="UP000593802"/>
    </source>
</evidence>
<dbReference type="KEGG" id="eff:skT53_22470"/>
<dbReference type="AlphaFoldDB" id="A0A7I8DDA8"/>
<keyword evidence="5" id="KW-0597">Phosphoprotein</keyword>
<dbReference type="EMBL" id="AP023366">
    <property type="protein sequence ID" value="BCJ87262.1"/>
    <property type="molecule type" value="Genomic_DNA"/>
</dbReference>
<evidence type="ECO:0000256" key="13">
    <source>
        <dbReference type="ARBA" id="ARBA00023136"/>
    </source>
</evidence>
<keyword evidence="10" id="KW-0067">ATP-binding</keyword>
<sequence length="610" mass="66743">MGELTIYLFERVGLLLLLSFMLTRFTSFRYLLDRKLNWKTILFHSIIFGTFGIIGTLVGELIDHGSTVPKMFASEPLQGQTLVGSTLIVIVIAGLLGGPSVGILSGAITGTYFYFWLPEAQLAGGIISPIAGLLAGLTARFFSQERIIAPSKAMFIGMFPPIIYMGLLLIFTSTPEKSISVVNMIGLPLVITSSLAIAIFTAMIQVAVSEQEQEAAIETKRALRITEETLPHLKEGLGFETAFEIAKLLHNELKIAAVSITNKSQVLAHIGLGSDHHKEGETLQTYLSHTAIESGEIQVAVNSEQIQCSHPNCPLQAAILVPLSQSGEVVGLIKLYFHRPQQLRTVEVAIAQGLGKLISNQLDVVAVEKMKNLLQEMELRNLQAQVNPHFFFNTLHLISTLIRVNPDLARHLIVQLGHFMRLNLKIAASPLISLEQEIEHLYAYIEIVKVRFADQLTIECHIADGVEKVLIPPLTLQPLVENSIKHGLKHVSGGGKIEVHIRKNGEETELKIWDNGVGIPSTFIGKLGKQPISSGEGSGIGVYNVNQRLIGLLGIRSSLNIENLTPRGCCISFRIPIPKEERSDVHEDSSHDRRGRAVGTGGINLPDSTP</sequence>
<feature type="transmembrane region" description="Helical" evidence="15">
    <location>
        <begin position="12"/>
        <end position="32"/>
    </location>
</feature>
<evidence type="ECO:0000256" key="5">
    <source>
        <dbReference type="ARBA" id="ARBA00022553"/>
    </source>
</evidence>
<evidence type="ECO:0000256" key="10">
    <source>
        <dbReference type="ARBA" id="ARBA00022840"/>
    </source>
</evidence>
<keyword evidence="4" id="KW-1003">Cell membrane</keyword>
<keyword evidence="13 15" id="KW-0472">Membrane</keyword>
<comment type="subcellular location">
    <subcellularLocation>
        <location evidence="2">Cell membrane</location>
        <topology evidence="2">Multi-pass membrane protein</topology>
    </subcellularLocation>
</comment>
<evidence type="ECO:0000256" key="1">
    <source>
        <dbReference type="ARBA" id="ARBA00000085"/>
    </source>
</evidence>
<dbReference type="GO" id="GO:0000155">
    <property type="term" value="F:phosphorelay sensor kinase activity"/>
    <property type="evidence" value="ECO:0007669"/>
    <property type="project" value="InterPro"/>
</dbReference>
<accession>A0A7I8DDA8</accession>
<dbReference type="EC" id="2.7.13.3" evidence="3"/>
<evidence type="ECO:0000259" key="16">
    <source>
        <dbReference type="PROSITE" id="PS50109"/>
    </source>
</evidence>
<keyword evidence="8" id="KW-0547">Nucleotide-binding</keyword>
<dbReference type="Pfam" id="PF06580">
    <property type="entry name" value="His_kinase"/>
    <property type="match status" value="1"/>
</dbReference>
<dbReference type="SUPFAM" id="SSF55874">
    <property type="entry name" value="ATPase domain of HSP90 chaperone/DNA topoisomerase II/histidine kinase"/>
    <property type="match status" value="1"/>
</dbReference>
<dbReference type="SUPFAM" id="SSF55781">
    <property type="entry name" value="GAF domain-like"/>
    <property type="match status" value="1"/>
</dbReference>
<feature type="transmembrane region" description="Helical" evidence="15">
    <location>
        <begin position="154"/>
        <end position="172"/>
    </location>
</feature>
<dbReference type="InterPro" id="IPR003594">
    <property type="entry name" value="HATPase_dom"/>
</dbReference>
<evidence type="ECO:0000256" key="11">
    <source>
        <dbReference type="ARBA" id="ARBA00022989"/>
    </source>
</evidence>
<gene>
    <name evidence="17" type="primary">lytS</name>
    <name evidence="17" type="ORF">skT53_22470</name>
</gene>
<evidence type="ECO:0000313" key="17">
    <source>
        <dbReference type="EMBL" id="BCJ87262.1"/>
    </source>
</evidence>
<dbReference type="InterPro" id="IPR011620">
    <property type="entry name" value="Sig_transdc_His_kinase_LytS_TM"/>
</dbReference>
<dbReference type="Pfam" id="PF02518">
    <property type="entry name" value="HATPase_c"/>
    <property type="match status" value="1"/>
</dbReference>
<dbReference type="GO" id="GO:0071555">
    <property type="term" value="P:cell wall organization"/>
    <property type="evidence" value="ECO:0007669"/>
    <property type="project" value="InterPro"/>
</dbReference>
<name>A0A7I8DDA8_9BACL</name>